<dbReference type="EMBL" id="MORL01000008">
    <property type="protein sequence ID" value="OIN58106.1"/>
    <property type="molecule type" value="Genomic_DNA"/>
</dbReference>
<dbReference type="InterPro" id="IPR001387">
    <property type="entry name" value="Cro/C1-type_HTH"/>
</dbReference>
<sequence>MNPATTRQLSRNIRQYREDRKISQEAIAFLIGVSQSTLSRLETGQHLITTSLLHQLARAFKTTPAILQTYHLTKSDPAETNNASLLAQKDLIITAQQAEIVFLRQKLSDLQQLLASSLQGSN</sequence>
<keyword evidence="1" id="KW-0238">DNA-binding</keyword>
<dbReference type="RefSeq" id="WP_071504256.1">
    <property type="nucleotide sequence ID" value="NZ_MORL01000008.1"/>
</dbReference>
<dbReference type="Proteomes" id="UP000181790">
    <property type="component" value="Unassembled WGS sequence"/>
</dbReference>
<evidence type="ECO:0000259" key="2">
    <source>
        <dbReference type="PROSITE" id="PS50943"/>
    </source>
</evidence>
<dbReference type="Gene3D" id="1.10.260.40">
    <property type="entry name" value="lambda repressor-like DNA-binding domains"/>
    <property type="match status" value="1"/>
</dbReference>
<dbReference type="AlphaFoldDB" id="A0A1S2VIR2"/>
<protein>
    <recommendedName>
        <fullName evidence="2">HTH cro/C1-type domain-containing protein</fullName>
    </recommendedName>
</protein>
<keyword evidence="4" id="KW-1185">Reference proteome</keyword>
<dbReference type="GO" id="GO:0003677">
    <property type="term" value="F:DNA binding"/>
    <property type="evidence" value="ECO:0007669"/>
    <property type="project" value="UniProtKB-KW"/>
</dbReference>
<evidence type="ECO:0000313" key="3">
    <source>
        <dbReference type="EMBL" id="OIN58106.1"/>
    </source>
</evidence>
<proteinExistence type="predicted"/>
<dbReference type="GO" id="GO:0003700">
    <property type="term" value="F:DNA-binding transcription factor activity"/>
    <property type="evidence" value="ECO:0007669"/>
    <property type="project" value="TreeGrafter"/>
</dbReference>
<dbReference type="PROSITE" id="PS50943">
    <property type="entry name" value="HTH_CROC1"/>
    <property type="match status" value="1"/>
</dbReference>
<dbReference type="InterPro" id="IPR050807">
    <property type="entry name" value="TransReg_Diox_bact_type"/>
</dbReference>
<dbReference type="OrthoDB" id="674774at2"/>
<comment type="caution">
    <text evidence="3">The sequence shown here is derived from an EMBL/GenBank/DDBJ whole genome shotgun (WGS) entry which is preliminary data.</text>
</comment>
<gene>
    <name evidence="3" type="ORF">BLX24_16400</name>
</gene>
<reference evidence="3 4" key="1">
    <citation type="submission" date="2016-10" db="EMBL/GenBank/DDBJ databases">
        <title>Arsenicibacter rosenii gen. nov., sp. nov., an efficient arsenic-methylating bacterium isolated from an arsenic-contaminated paddy soil.</title>
        <authorList>
            <person name="Huang K."/>
        </authorList>
    </citation>
    <scope>NUCLEOTIDE SEQUENCE [LARGE SCALE GENOMIC DNA]</scope>
    <source>
        <strain evidence="3 4">SM-1</strain>
    </source>
</reference>
<dbReference type="CDD" id="cd00093">
    <property type="entry name" value="HTH_XRE"/>
    <property type="match status" value="1"/>
</dbReference>
<evidence type="ECO:0000256" key="1">
    <source>
        <dbReference type="ARBA" id="ARBA00023125"/>
    </source>
</evidence>
<dbReference type="PANTHER" id="PTHR46797:SF1">
    <property type="entry name" value="METHYLPHOSPHONATE SYNTHASE"/>
    <property type="match status" value="1"/>
</dbReference>
<dbReference type="InterPro" id="IPR010982">
    <property type="entry name" value="Lambda_DNA-bd_dom_sf"/>
</dbReference>
<dbReference type="GO" id="GO:0005829">
    <property type="term" value="C:cytosol"/>
    <property type="evidence" value="ECO:0007669"/>
    <property type="project" value="TreeGrafter"/>
</dbReference>
<dbReference type="SUPFAM" id="SSF47413">
    <property type="entry name" value="lambda repressor-like DNA-binding domains"/>
    <property type="match status" value="1"/>
</dbReference>
<name>A0A1S2VIR2_9BACT</name>
<dbReference type="Pfam" id="PF01381">
    <property type="entry name" value="HTH_3"/>
    <property type="match status" value="1"/>
</dbReference>
<organism evidence="3 4">
    <name type="scientific">Arsenicibacter rosenii</name>
    <dbReference type="NCBI Taxonomy" id="1750698"/>
    <lineage>
        <taxon>Bacteria</taxon>
        <taxon>Pseudomonadati</taxon>
        <taxon>Bacteroidota</taxon>
        <taxon>Cytophagia</taxon>
        <taxon>Cytophagales</taxon>
        <taxon>Spirosomataceae</taxon>
        <taxon>Arsenicibacter</taxon>
    </lineage>
</organism>
<dbReference type="SMART" id="SM00530">
    <property type="entry name" value="HTH_XRE"/>
    <property type="match status" value="1"/>
</dbReference>
<dbReference type="PANTHER" id="PTHR46797">
    <property type="entry name" value="HTH-TYPE TRANSCRIPTIONAL REGULATOR"/>
    <property type="match status" value="1"/>
</dbReference>
<accession>A0A1S2VIR2</accession>
<evidence type="ECO:0000313" key="4">
    <source>
        <dbReference type="Proteomes" id="UP000181790"/>
    </source>
</evidence>
<feature type="domain" description="HTH cro/C1-type" evidence="2">
    <location>
        <begin position="13"/>
        <end position="67"/>
    </location>
</feature>